<accession>A0A8J5ZC25</accession>
<dbReference type="InterPro" id="IPR019557">
    <property type="entry name" value="AminoTfrase-like_pln_mobile"/>
</dbReference>
<dbReference type="OrthoDB" id="998310at2759"/>
<dbReference type="InterPro" id="IPR044824">
    <property type="entry name" value="MAIN-like"/>
</dbReference>
<organism evidence="2 3">
    <name type="scientific">Gossypium anomalum</name>
    <dbReference type="NCBI Taxonomy" id="47600"/>
    <lineage>
        <taxon>Eukaryota</taxon>
        <taxon>Viridiplantae</taxon>
        <taxon>Streptophyta</taxon>
        <taxon>Embryophyta</taxon>
        <taxon>Tracheophyta</taxon>
        <taxon>Spermatophyta</taxon>
        <taxon>Magnoliopsida</taxon>
        <taxon>eudicotyledons</taxon>
        <taxon>Gunneridae</taxon>
        <taxon>Pentapetalae</taxon>
        <taxon>rosids</taxon>
        <taxon>malvids</taxon>
        <taxon>Malvales</taxon>
        <taxon>Malvaceae</taxon>
        <taxon>Malvoideae</taxon>
        <taxon>Gossypium</taxon>
    </lineage>
</organism>
<proteinExistence type="predicted"/>
<dbReference type="PANTHER" id="PTHR46033:SF8">
    <property type="entry name" value="PROTEIN MAINTENANCE OF MERISTEMS-LIKE"/>
    <property type="match status" value="1"/>
</dbReference>
<comment type="caution">
    <text evidence="2">The sequence shown here is derived from an EMBL/GenBank/DDBJ whole genome shotgun (WGS) entry which is preliminary data.</text>
</comment>
<name>A0A8J5ZC25_9ROSI</name>
<dbReference type="AlphaFoldDB" id="A0A8J5ZC25"/>
<evidence type="ECO:0000313" key="3">
    <source>
        <dbReference type="Proteomes" id="UP000701853"/>
    </source>
</evidence>
<protein>
    <recommendedName>
        <fullName evidence="1">Aminotransferase-like plant mobile domain-containing protein</fullName>
    </recommendedName>
</protein>
<gene>
    <name evidence="2" type="ORF">CXB51_005282</name>
</gene>
<feature type="domain" description="Aminotransferase-like plant mobile" evidence="1">
    <location>
        <begin position="20"/>
        <end position="87"/>
    </location>
</feature>
<keyword evidence="3" id="KW-1185">Reference proteome</keyword>
<reference evidence="2 3" key="1">
    <citation type="journal article" date="2021" name="bioRxiv">
        <title>The Gossypium anomalum genome as a resource for cotton improvement and evolutionary analysis of hybrid incompatibility.</title>
        <authorList>
            <person name="Grover C.E."/>
            <person name="Yuan D."/>
            <person name="Arick M.A."/>
            <person name="Miller E.R."/>
            <person name="Hu G."/>
            <person name="Peterson D.G."/>
            <person name="Wendel J.F."/>
            <person name="Udall J.A."/>
        </authorList>
    </citation>
    <scope>NUCLEOTIDE SEQUENCE [LARGE SCALE GENOMIC DNA]</scope>
    <source>
        <strain evidence="2">JFW-Udall</strain>
        <tissue evidence="2">Leaf</tissue>
    </source>
</reference>
<dbReference type="Proteomes" id="UP000701853">
    <property type="component" value="Chromosome 3"/>
</dbReference>
<dbReference type="Pfam" id="PF10536">
    <property type="entry name" value="PMD"/>
    <property type="match status" value="1"/>
</dbReference>
<evidence type="ECO:0000259" key="1">
    <source>
        <dbReference type="Pfam" id="PF10536"/>
    </source>
</evidence>
<evidence type="ECO:0000313" key="2">
    <source>
        <dbReference type="EMBL" id="KAG8498868.1"/>
    </source>
</evidence>
<sequence>MLEFYTWPLLVGGVNWTPILVSVLMERWRLEMHTFHLPCDECTIALKDVQLQLRLPVDGSVVAGAQIDMNWLRRNFGGLDKELTKVQREQHARVYILMIIEGLLMPDRMHLVGILGQSQHLAREGAIGSVRYSGDARVR</sequence>
<dbReference type="GO" id="GO:0010073">
    <property type="term" value="P:meristem maintenance"/>
    <property type="evidence" value="ECO:0007669"/>
    <property type="project" value="InterPro"/>
</dbReference>
<dbReference type="EMBL" id="JAHUZN010000003">
    <property type="protein sequence ID" value="KAG8498868.1"/>
    <property type="molecule type" value="Genomic_DNA"/>
</dbReference>
<dbReference type="PANTHER" id="PTHR46033">
    <property type="entry name" value="PROTEIN MAIN-LIKE 2"/>
    <property type="match status" value="1"/>
</dbReference>